<keyword evidence="2" id="KW-0378">Hydrolase</keyword>
<dbReference type="InterPro" id="IPR029058">
    <property type="entry name" value="AB_hydrolase_fold"/>
</dbReference>
<dbReference type="PANTHER" id="PTHR46623">
    <property type="entry name" value="CARBOXYMETHYLENEBUTENOLIDASE-RELATED"/>
    <property type="match status" value="1"/>
</dbReference>
<dbReference type="InterPro" id="IPR002925">
    <property type="entry name" value="Dienelactn_hydro"/>
</dbReference>
<dbReference type="Pfam" id="PF01738">
    <property type="entry name" value="DLH"/>
    <property type="match status" value="1"/>
</dbReference>
<dbReference type="RefSeq" id="WP_348266047.1">
    <property type="nucleotide sequence ID" value="NZ_CP121194.1"/>
</dbReference>
<dbReference type="PANTHER" id="PTHR46623:SF6">
    <property type="entry name" value="ALPHA_BETA-HYDROLASES SUPERFAMILY PROTEIN"/>
    <property type="match status" value="1"/>
</dbReference>
<dbReference type="InterPro" id="IPR051049">
    <property type="entry name" value="Dienelactone_hydrolase-like"/>
</dbReference>
<proteinExistence type="predicted"/>
<name>A0AAU7CU30_9BACT</name>
<evidence type="ECO:0000259" key="1">
    <source>
        <dbReference type="Pfam" id="PF01738"/>
    </source>
</evidence>
<dbReference type="EMBL" id="CP121194">
    <property type="protein sequence ID" value="XBH08538.1"/>
    <property type="molecule type" value="Genomic_DNA"/>
</dbReference>
<gene>
    <name evidence="2" type="ORF">P4G45_08495</name>
</gene>
<dbReference type="GO" id="GO:0016787">
    <property type="term" value="F:hydrolase activity"/>
    <property type="evidence" value="ECO:0007669"/>
    <property type="project" value="UniProtKB-KW"/>
</dbReference>
<dbReference type="EC" id="3.1.-.-" evidence="2"/>
<evidence type="ECO:0000313" key="2">
    <source>
        <dbReference type="EMBL" id="XBH08538.1"/>
    </source>
</evidence>
<dbReference type="SUPFAM" id="SSF53474">
    <property type="entry name" value="alpha/beta-Hydrolases"/>
    <property type="match status" value="1"/>
</dbReference>
<protein>
    <submittedName>
        <fullName evidence="2">Dienelactone hydrolase family protein</fullName>
        <ecNumber evidence="2">3.1.-.-</ecNumber>
    </submittedName>
</protein>
<accession>A0AAU7CU30</accession>
<reference evidence="2" key="1">
    <citation type="submission" date="2023-03" db="EMBL/GenBank/DDBJ databases">
        <title>Edaphobacter sp.</title>
        <authorList>
            <person name="Huber K.J."/>
            <person name="Papendorf J."/>
            <person name="Pilke C."/>
            <person name="Bunk B."/>
            <person name="Sproeer C."/>
            <person name="Pester M."/>
        </authorList>
    </citation>
    <scope>NUCLEOTIDE SEQUENCE</scope>
    <source>
        <strain evidence="2">DSM 109919</strain>
    </source>
</reference>
<dbReference type="Gene3D" id="3.40.50.1820">
    <property type="entry name" value="alpha/beta hydrolase"/>
    <property type="match status" value="1"/>
</dbReference>
<dbReference type="AlphaFoldDB" id="A0AAU7CU30"/>
<dbReference type="KEGG" id="epl:P4G45_08495"/>
<organism evidence="2">
    <name type="scientific">Edaphobacter paludis</name>
    <dbReference type="NCBI Taxonomy" id="3035702"/>
    <lineage>
        <taxon>Bacteria</taxon>
        <taxon>Pseudomonadati</taxon>
        <taxon>Acidobacteriota</taxon>
        <taxon>Terriglobia</taxon>
        <taxon>Terriglobales</taxon>
        <taxon>Acidobacteriaceae</taxon>
        <taxon>Edaphobacter</taxon>
    </lineage>
</organism>
<sequence length="229" mass="24744">MSEWLKLEAADGHELSAYVARPSGEAIGALVLVQEIFGVNAHIRSVADGYARDGFVVVAPALFDRYERGVELKYEGEDAKKAGELWKKLRHDTALLDIAAAYEVAKTTGKGIGVLGFCFGGLMSWLTATRGETLKMQPSCCVGYYPGGIGQFAKEEPSCPVMLHIGSADSHIGSDQIEAVRAAHPEVEVFVYDGAGHGFNRDVDPNSYNPKSAVLARKRTLDFLKTHVA</sequence>
<feature type="domain" description="Dienelactone hydrolase" evidence="1">
    <location>
        <begin position="16"/>
        <end position="227"/>
    </location>
</feature>